<accession>A0A4Z0R983</accession>
<feature type="domain" description="2Fe-2S ferredoxin-type" evidence="1">
    <location>
        <begin position="2"/>
        <end position="96"/>
    </location>
</feature>
<dbReference type="RefSeq" id="WP_135545499.1">
    <property type="nucleotide sequence ID" value="NZ_SPQQ01000002.1"/>
</dbReference>
<dbReference type="CDD" id="cd00207">
    <property type="entry name" value="fer2"/>
    <property type="match status" value="1"/>
</dbReference>
<dbReference type="AlphaFoldDB" id="A0A4Z0R983"/>
<organism evidence="2 3">
    <name type="scientific">Desulfosporosinus fructosivorans</name>
    <dbReference type="NCBI Taxonomy" id="2018669"/>
    <lineage>
        <taxon>Bacteria</taxon>
        <taxon>Bacillati</taxon>
        <taxon>Bacillota</taxon>
        <taxon>Clostridia</taxon>
        <taxon>Eubacteriales</taxon>
        <taxon>Desulfitobacteriaceae</taxon>
        <taxon>Desulfosporosinus</taxon>
    </lineage>
</organism>
<dbReference type="PANTHER" id="PTHR42895">
    <property type="entry name" value="IRON-SULFUR CLUSTER-BINDING PROTEIN-RELATED"/>
    <property type="match status" value="1"/>
</dbReference>
<dbReference type="Proteomes" id="UP000298460">
    <property type="component" value="Unassembled WGS sequence"/>
</dbReference>
<dbReference type="InterPro" id="IPR041414">
    <property type="entry name" value="Raco-like_middle"/>
</dbReference>
<dbReference type="Gene3D" id="3.30.420.480">
    <property type="entry name" value="Domain of unknown function (DUF4445)"/>
    <property type="match status" value="1"/>
</dbReference>
<dbReference type="InterPro" id="IPR040506">
    <property type="entry name" value="RACo_linker"/>
</dbReference>
<dbReference type="SUPFAM" id="SSF53067">
    <property type="entry name" value="Actin-like ATPase domain"/>
    <property type="match status" value="1"/>
</dbReference>
<dbReference type="PROSITE" id="PS51085">
    <property type="entry name" value="2FE2S_FER_2"/>
    <property type="match status" value="1"/>
</dbReference>
<evidence type="ECO:0000313" key="2">
    <source>
        <dbReference type="EMBL" id="TGE39005.1"/>
    </source>
</evidence>
<proteinExistence type="predicted"/>
<comment type="caution">
    <text evidence="2">The sequence shown here is derived from an EMBL/GenBank/DDBJ whole genome shotgun (WGS) entry which is preliminary data.</text>
</comment>
<evidence type="ECO:0000313" key="3">
    <source>
        <dbReference type="Proteomes" id="UP000298460"/>
    </source>
</evidence>
<gene>
    <name evidence="2" type="ORF">E4K67_05925</name>
</gene>
<keyword evidence="3" id="KW-1185">Reference proteome</keyword>
<dbReference type="EMBL" id="SPQQ01000002">
    <property type="protein sequence ID" value="TGE39005.1"/>
    <property type="molecule type" value="Genomic_DNA"/>
</dbReference>
<protein>
    <submittedName>
        <fullName evidence="2">DUF4445 domain-containing protein</fullName>
    </submittedName>
</protein>
<dbReference type="InterPro" id="IPR027980">
    <property type="entry name" value="RACo_C"/>
</dbReference>
<name>A0A4Z0R983_9FIRM</name>
<dbReference type="Pfam" id="PF17650">
    <property type="entry name" value="RACo_linker"/>
    <property type="match status" value="1"/>
</dbReference>
<dbReference type="OrthoDB" id="9810588at2"/>
<dbReference type="Pfam" id="PF17651">
    <property type="entry name" value="Raco_middle"/>
    <property type="match status" value="1"/>
</dbReference>
<dbReference type="GO" id="GO:0051536">
    <property type="term" value="F:iron-sulfur cluster binding"/>
    <property type="evidence" value="ECO:0007669"/>
    <property type="project" value="InterPro"/>
</dbReference>
<dbReference type="Gene3D" id="3.10.20.30">
    <property type="match status" value="1"/>
</dbReference>
<evidence type="ECO:0000259" key="1">
    <source>
        <dbReference type="PROSITE" id="PS51085"/>
    </source>
</evidence>
<dbReference type="PANTHER" id="PTHR42895:SF2">
    <property type="entry name" value="IRON-SULFUR CLUSTER PROTEIN"/>
    <property type="match status" value="1"/>
</dbReference>
<dbReference type="InterPro" id="IPR036010">
    <property type="entry name" value="2Fe-2S_ferredoxin-like_sf"/>
</dbReference>
<dbReference type="InterPro" id="IPR042259">
    <property type="entry name" value="Raco-like_middle_sf"/>
</dbReference>
<dbReference type="InterPro" id="IPR001041">
    <property type="entry name" value="2Fe-2S_ferredoxin-type"/>
</dbReference>
<dbReference type="Gene3D" id="3.10.20.880">
    <property type="match status" value="1"/>
</dbReference>
<dbReference type="Pfam" id="PF00111">
    <property type="entry name" value="Fer2"/>
    <property type="match status" value="1"/>
</dbReference>
<dbReference type="InterPro" id="IPR043129">
    <property type="entry name" value="ATPase_NBD"/>
</dbReference>
<dbReference type="SUPFAM" id="SSF54292">
    <property type="entry name" value="2Fe-2S ferredoxin-like"/>
    <property type="match status" value="1"/>
</dbReference>
<reference evidence="2 3" key="1">
    <citation type="submission" date="2019-03" db="EMBL/GenBank/DDBJ databases">
        <title>Draft Genome Sequence of Desulfosporosinus fructosivorans Strain 63.6F, Isolated from Marine Sediment in the Baltic Sea.</title>
        <authorList>
            <person name="Hausmann B."/>
            <person name="Vandieken V."/>
            <person name="Pjevac P."/>
            <person name="Schreck K."/>
            <person name="Herbold C.W."/>
            <person name="Loy A."/>
        </authorList>
    </citation>
    <scope>NUCLEOTIDE SEQUENCE [LARGE SCALE GENOMIC DNA]</scope>
    <source>
        <strain evidence="2 3">63.6F</strain>
    </source>
</reference>
<dbReference type="Pfam" id="PF14574">
    <property type="entry name" value="RACo_C_ter"/>
    <property type="match status" value="1"/>
</dbReference>
<dbReference type="InterPro" id="IPR012675">
    <property type="entry name" value="Beta-grasp_dom_sf"/>
</dbReference>
<dbReference type="InterPro" id="IPR052911">
    <property type="entry name" value="Corrinoid_activation_enz"/>
</dbReference>
<sequence>MINITFLPSEQVIQVPAGTSILQAAMSAGVHVLSTCGGKGTCGKCKVLTSTEIRQIKEITETEKKFLSASELATGWVLACQHLLTQDMIVRIQEQKDVYQRKTDFSGVQQLNAAPRIQKLPLKLPKPSIEDQTPDWDRLMAALPGVGCQFNRTVAASLPRVFRLGDFQVTAVLDGDKLLAVEPGDTSERCFGVAIDVGTTTVVAYLMDLNNGRVVTSGAATNPQQVFGADVISRITHAASGPNQLRELQEKVIGGLNKTIAQLCQEREIAKDEIYQAVVVGNTTMAHLFLGIDPTYLAPAPFIPVYRESVEVEANEIGLDILETGTVVMLPNVAGYVGSDTVGVMLAAEVDRLPGVSLIVDIGTNGEIILSGKDRILTCSAAAGPAFEGAEIKFGMRAAEGAIEGVRITEDVQLDVIAGGKVRGICGSGLIDAIAEMSKVGVIGSTGRFASGPAQLEKLPTLVRERLRKTERASEFVLVWSKDSASNEDIVLSQKDIREMQLAKGAIMAGIMILVREMGITSQEIDRVLLAGAFGNYIRKESAVEIGLLPSLPLGKITTIGNAAGDGAKMALLSTEERARAETLAKRAEHIELSTKKEFQAEFIKGLDFKKVK</sequence>